<evidence type="ECO:0000259" key="1">
    <source>
        <dbReference type="SMART" id="SM01321"/>
    </source>
</evidence>
<dbReference type="PANTHER" id="PTHR34322">
    <property type="entry name" value="TRANSPOSASE, Y1_TNP DOMAIN-CONTAINING"/>
    <property type="match status" value="1"/>
</dbReference>
<dbReference type="InterPro" id="IPR036515">
    <property type="entry name" value="Transposase_17_sf"/>
</dbReference>
<dbReference type="Gene3D" id="3.30.70.1290">
    <property type="entry name" value="Transposase IS200-like"/>
    <property type="match status" value="1"/>
</dbReference>
<dbReference type="SMART" id="SM01321">
    <property type="entry name" value="Y1_Tnp"/>
    <property type="match status" value="1"/>
</dbReference>
<proteinExistence type="predicted"/>
<dbReference type="EMBL" id="JAAZAL010000112">
    <property type="protein sequence ID" value="NLE31248.1"/>
    <property type="molecule type" value="Genomic_DNA"/>
</dbReference>
<accession>A0A847EUP9</accession>
<sequence>MSRHLRDFKPNSYYHVFNRGNNKEAILKSPADKQLFLGLIFRYKKECNINIVAYCIMDNHFHLIIKTPTDTESLSRYMQKLTGTFAMEINRKYQRVGHAFQGRYNANYLPYKKDLLRTRAYLRQNPVRDGLVRKAGDYKWLSKG</sequence>
<dbReference type="SUPFAM" id="SSF143422">
    <property type="entry name" value="Transposase IS200-like"/>
    <property type="match status" value="1"/>
</dbReference>
<dbReference type="AlphaFoldDB" id="A0A847EUP9"/>
<comment type="caution">
    <text evidence="2">The sequence shown here is derived from an EMBL/GenBank/DDBJ whole genome shotgun (WGS) entry which is preliminary data.</text>
</comment>
<dbReference type="GO" id="GO:0006313">
    <property type="term" value="P:DNA transposition"/>
    <property type="evidence" value="ECO:0007669"/>
    <property type="project" value="InterPro"/>
</dbReference>
<gene>
    <name evidence="2" type="ORF">GX618_03160</name>
</gene>
<evidence type="ECO:0000313" key="3">
    <source>
        <dbReference type="Proteomes" id="UP000554004"/>
    </source>
</evidence>
<evidence type="ECO:0000313" key="2">
    <source>
        <dbReference type="EMBL" id="NLE31248.1"/>
    </source>
</evidence>
<dbReference type="Proteomes" id="UP000554004">
    <property type="component" value="Unassembled WGS sequence"/>
</dbReference>
<feature type="domain" description="Transposase IS200-like" evidence="1">
    <location>
        <begin position="9"/>
        <end position="125"/>
    </location>
</feature>
<dbReference type="GO" id="GO:0004803">
    <property type="term" value="F:transposase activity"/>
    <property type="evidence" value="ECO:0007669"/>
    <property type="project" value="InterPro"/>
</dbReference>
<protein>
    <recommendedName>
        <fullName evidence="1">Transposase IS200-like domain-containing protein</fullName>
    </recommendedName>
</protein>
<name>A0A847EUP9_9BACT</name>
<organism evidence="2 3">
    <name type="scientific">Candidatus Dojkabacteria bacterium</name>
    <dbReference type="NCBI Taxonomy" id="2099670"/>
    <lineage>
        <taxon>Bacteria</taxon>
        <taxon>Candidatus Dojkabacteria</taxon>
    </lineage>
</organism>
<dbReference type="GO" id="GO:0003677">
    <property type="term" value="F:DNA binding"/>
    <property type="evidence" value="ECO:0007669"/>
    <property type="project" value="InterPro"/>
</dbReference>
<dbReference type="Pfam" id="PF01797">
    <property type="entry name" value="Y1_Tnp"/>
    <property type="match status" value="1"/>
</dbReference>
<reference evidence="2 3" key="1">
    <citation type="journal article" date="2020" name="Biotechnol. Biofuels">
        <title>New insights from the biogas microbiome by comprehensive genome-resolved metagenomics of nearly 1600 species originating from multiple anaerobic digesters.</title>
        <authorList>
            <person name="Campanaro S."/>
            <person name="Treu L."/>
            <person name="Rodriguez-R L.M."/>
            <person name="Kovalovszki A."/>
            <person name="Ziels R.M."/>
            <person name="Maus I."/>
            <person name="Zhu X."/>
            <person name="Kougias P.G."/>
            <person name="Basile A."/>
            <person name="Luo G."/>
            <person name="Schluter A."/>
            <person name="Konstantinidis K.T."/>
            <person name="Angelidaki I."/>
        </authorList>
    </citation>
    <scope>NUCLEOTIDE SEQUENCE [LARGE SCALE GENOMIC DNA]</scope>
    <source>
        <strain evidence="2">AS06rmzACSIP_421</strain>
    </source>
</reference>
<dbReference type="PANTHER" id="PTHR34322:SF2">
    <property type="entry name" value="TRANSPOSASE IS200-LIKE DOMAIN-CONTAINING PROTEIN"/>
    <property type="match status" value="1"/>
</dbReference>
<dbReference type="InterPro" id="IPR002686">
    <property type="entry name" value="Transposase_17"/>
</dbReference>